<evidence type="ECO:0000313" key="2">
    <source>
        <dbReference type="EMBL" id="MDK7357859.1"/>
    </source>
</evidence>
<proteinExistence type="predicted"/>
<evidence type="ECO:0000313" key="3">
    <source>
        <dbReference type="Proteomes" id="UP001236274"/>
    </source>
</evidence>
<accession>A0AAJ1Q9V9</accession>
<dbReference type="Proteomes" id="UP001236274">
    <property type="component" value="Unassembled WGS sequence"/>
</dbReference>
<gene>
    <name evidence="2" type="ORF">QP520_09505</name>
</gene>
<sequence length="94" mass="10490">MLKRLLLSSIILSSIGLSAQAIDINIPGADPSVASNAYENYVFSDEYIKLDKTKMVSESYEASKNKPDMVEYKKSKVHYGIKARFSTGGRFYLS</sequence>
<evidence type="ECO:0000256" key="1">
    <source>
        <dbReference type="SAM" id="SignalP"/>
    </source>
</evidence>
<dbReference type="AlphaFoldDB" id="A0AAJ1Q9V9"/>
<keyword evidence="1" id="KW-0732">Signal</keyword>
<protein>
    <submittedName>
        <fullName evidence="2">Uncharacterized protein</fullName>
    </submittedName>
</protein>
<reference evidence="2" key="1">
    <citation type="submission" date="2023-05" db="EMBL/GenBank/DDBJ databases">
        <title>Cataloging the Phylogenetic Diversity of Human Bladder Bacteria.</title>
        <authorList>
            <person name="Du J."/>
        </authorList>
    </citation>
    <scope>NUCLEOTIDE SEQUENCE</scope>
    <source>
        <strain evidence="2">UMB10101</strain>
    </source>
</reference>
<feature type="signal peptide" evidence="1">
    <location>
        <begin position="1"/>
        <end position="21"/>
    </location>
</feature>
<dbReference type="EMBL" id="JASORJ010000036">
    <property type="protein sequence ID" value="MDK7357859.1"/>
    <property type="molecule type" value="Genomic_DNA"/>
</dbReference>
<comment type="caution">
    <text evidence="2">The sequence shown here is derived from an EMBL/GenBank/DDBJ whole genome shotgun (WGS) entry which is preliminary data.</text>
</comment>
<name>A0AAJ1Q9V9_9FIRM</name>
<dbReference type="RefSeq" id="WP_009661063.1">
    <property type="nucleotide sequence ID" value="NZ_DBFVQV010000040.1"/>
</dbReference>
<organism evidence="2 3">
    <name type="scientific">Veillonella atypica</name>
    <dbReference type="NCBI Taxonomy" id="39777"/>
    <lineage>
        <taxon>Bacteria</taxon>
        <taxon>Bacillati</taxon>
        <taxon>Bacillota</taxon>
        <taxon>Negativicutes</taxon>
        <taxon>Veillonellales</taxon>
        <taxon>Veillonellaceae</taxon>
        <taxon>Veillonella</taxon>
    </lineage>
</organism>
<feature type="chain" id="PRO_5042555036" evidence="1">
    <location>
        <begin position="22"/>
        <end position="94"/>
    </location>
</feature>